<reference evidence="1" key="1">
    <citation type="submission" date="2023-10" db="EMBL/GenBank/DDBJ databases">
        <title>Genome assembly of Pristionchus species.</title>
        <authorList>
            <person name="Yoshida K."/>
            <person name="Sommer R.J."/>
        </authorList>
    </citation>
    <scope>NUCLEOTIDE SEQUENCE</scope>
    <source>
        <strain evidence="1">RS5133</strain>
    </source>
</reference>
<feature type="non-terminal residue" evidence="1">
    <location>
        <position position="1"/>
    </location>
</feature>
<sequence length="130" mass="14698">ASFTVEWKKRADGTLPEFTPDRFIDILCVGTSKGEICWYHPIKMDSQYQGMVRLEQTEIDDAVRGLACEVYEPVAFMDPATLRFGARLYILIGSGVIVNTLQVTVTKNEMTANQIASHNLFHFVREPTLI</sequence>
<dbReference type="EMBL" id="BTSY01000005">
    <property type="protein sequence ID" value="GMT29514.1"/>
    <property type="molecule type" value="Genomic_DNA"/>
</dbReference>
<feature type="non-terminal residue" evidence="1">
    <location>
        <position position="130"/>
    </location>
</feature>
<name>A0AAV5WI75_9BILA</name>
<proteinExistence type="predicted"/>
<comment type="caution">
    <text evidence="1">The sequence shown here is derived from an EMBL/GenBank/DDBJ whole genome shotgun (WGS) entry which is preliminary data.</text>
</comment>
<evidence type="ECO:0000313" key="1">
    <source>
        <dbReference type="EMBL" id="GMT29514.1"/>
    </source>
</evidence>
<dbReference type="AlphaFoldDB" id="A0AAV5WI75"/>
<dbReference type="Proteomes" id="UP001432322">
    <property type="component" value="Unassembled WGS sequence"/>
</dbReference>
<organism evidence="1 2">
    <name type="scientific">Pristionchus fissidentatus</name>
    <dbReference type="NCBI Taxonomy" id="1538716"/>
    <lineage>
        <taxon>Eukaryota</taxon>
        <taxon>Metazoa</taxon>
        <taxon>Ecdysozoa</taxon>
        <taxon>Nematoda</taxon>
        <taxon>Chromadorea</taxon>
        <taxon>Rhabditida</taxon>
        <taxon>Rhabditina</taxon>
        <taxon>Diplogasteromorpha</taxon>
        <taxon>Diplogasteroidea</taxon>
        <taxon>Neodiplogasteridae</taxon>
        <taxon>Pristionchus</taxon>
    </lineage>
</organism>
<keyword evidence="2" id="KW-1185">Reference proteome</keyword>
<accession>A0AAV5WI75</accession>
<gene>
    <name evidence="1" type="ORF">PFISCL1PPCAC_20811</name>
</gene>
<protein>
    <submittedName>
        <fullName evidence="1">Uncharacterized protein</fullName>
    </submittedName>
</protein>
<evidence type="ECO:0000313" key="2">
    <source>
        <dbReference type="Proteomes" id="UP001432322"/>
    </source>
</evidence>